<dbReference type="Gene3D" id="3.40.190.10">
    <property type="entry name" value="Periplasmic binding protein-like II"/>
    <property type="match status" value="2"/>
</dbReference>
<dbReference type="EMBL" id="JAKGBZ010000029">
    <property type="protein sequence ID" value="MCF3947718.1"/>
    <property type="molecule type" value="Genomic_DNA"/>
</dbReference>
<evidence type="ECO:0000313" key="8">
    <source>
        <dbReference type="Proteomes" id="UP001521209"/>
    </source>
</evidence>
<dbReference type="PROSITE" id="PS50931">
    <property type="entry name" value="HTH_LYSR"/>
    <property type="match status" value="1"/>
</dbReference>
<keyword evidence="3" id="KW-0238">DNA-binding</keyword>
<gene>
    <name evidence="7" type="ORF">L2A60_13625</name>
</gene>
<dbReference type="InterPro" id="IPR036390">
    <property type="entry name" value="WH_DNA-bd_sf"/>
</dbReference>
<comment type="similarity">
    <text evidence="1">Belongs to the LysR transcriptional regulatory family.</text>
</comment>
<evidence type="ECO:0000259" key="6">
    <source>
        <dbReference type="PROSITE" id="PS50931"/>
    </source>
</evidence>
<proteinExistence type="inferred from homology"/>
<keyword evidence="4" id="KW-0010">Activator</keyword>
<reference evidence="7 8" key="1">
    <citation type="submission" date="2022-01" db="EMBL/GenBank/DDBJ databases">
        <authorList>
            <person name="Won M."/>
            <person name="Kim S.-J."/>
            <person name="Kwon S.-W."/>
        </authorList>
    </citation>
    <scope>NUCLEOTIDE SEQUENCE [LARGE SCALE GENOMIC DNA]</scope>
    <source>
        <strain evidence="7 8">KCTC 23505</strain>
    </source>
</reference>
<dbReference type="InterPro" id="IPR005119">
    <property type="entry name" value="LysR_subst-bd"/>
</dbReference>
<dbReference type="PANTHER" id="PTHR30293">
    <property type="entry name" value="TRANSCRIPTIONAL REGULATORY PROTEIN NAC-RELATED"/>
    <property type="match status" value="1"/>
</dbReference>
<dbReference type="Gene3D" id="1.10.10.10">
    <property type="entry name" value="Winged helix-like DNA-binding domain superfamily/Winged helix DNA-binding domain"/>
    <property type="match status" value="1"/>
</dbReference>
<evidence type="ECO:0000313" key="7">
    <source>
        <dbReference type="EMBL" id="MCF3947718.1"/>
    </source>
</evidence>
<keyword evidence="2" id="KW-0805">Transcription regulation</keyword>
<accession>A0ABS9E053</accession>
<evidence type="ECO:0000256" key="5">
    <source>
        <dbReference type="ARBA" id="ARBA00023163"/>
    </source>
</evidence>
<name>A0ABS9E053_9PROT</name>
<dbReference type="PANTHER" id="PTHR30293:SF0">
    <property type="entry name" value="NITROGEN ASSIMILATION REGULATORY PROTEIN NAC"/>
    <property type="match status" value="1"/>
</dbReference>
<dbReference type="RefSeq" id="WP_235704985.1">
    <property type="nucleotide sequence ID" value="NZ_JAKGBZ010000029.1"/>
</dbReference>
<evidence type="ECO:0000256" key="3">
    <source>
        <dbReference type="ARBA" id="ARBA00023125"/>
    </source>
</evidence>
<dbReference type="Proteomes" id="UP001521209">
    <property type="component" value="Unassembled WGS sequence"/>
</dbReference>
<evidence type="ECO:0000256" key="1">
    <source>
        <dbReference type="ARBA" id="ARBA00009437"/>
    </source>
</evidence>
<dbReference type="InterPro" id="IPR036388">
    <property type="entry name" value="WH-like_DNA-bd_sf"/>
</dbReference>
<feature type="domain" description="HTH lysR-type" evidence="6">
    <location>
        <begin position="1"/>
        <end position="58"/>
    </location>
</feature>
<evidence type="ECO:0000256" key="2">
    <source>
        <dbReference type="ARBA" id="ARBA00023015"/>
    </source>
</evidence>
<dbReference type="PRINTS" id="PR00039">
    <property type="entry name" value="HTHLYSR"/>
</dbReference>
<dbReference type="InterPro" id="IPR000847">
    <property type="entry name" value="LysR_HTH_N"/>
</dbReference>
<protein>
    <submittedName>
        <fullName evidence="7">LysR family transcriptional regulator</fullName>
    </submittedName>
</protein>
<dbReference type="SUPFAM" id="SSF46785">
    <property type="entry name" value="Winged helix' DNA-binding domain"/>
    <property type="match status" value="1"/>
</dbReference>
<dbReference type="SUPFAM" id="SSF53850">
    <property type="entry name" value="Periplasmic binding protein-like II"/>
    <property type="match status" value="1"/>
</dbReference>
<sequence>MDIRQLRYFIGIVEAGSVSRAARLLHVAQPALSQHVLAIEADLGVTLLHRTARGVIPTEAGLRLLDHARAICAQVASLPDQVRGGAAIPSGEVRFGMPGTISEQLGVKLIEAAAHRYPKVRIRIVEAMSGYVLNWLRDGSVDLAMLYNVEDEKGLTLHHALTEDIQFFGIPTMKKLPRGESIGLGAALNLKLIVPGPAHGLRNLIDRAAKSIHKTLDPAIEIDSYRQIKQLAARGAGFGMLPTMAIEQELRSGTFRSWRVERPALMRRIHLGYQAGKPLSTASRAVGQLAWTSLEALVRNGGWRATWNDAEVLQLYNG</sequence>
<evidence type="ECO:0000256" key="4">
    <source>
        <dbReference type="ARBA" id="ARBA00023159"/>
    </source>
</evidence>
<dbReference type="Pfam" id="PF00126">
    <property type="entry name" value="HTH_1"/>
    <property type="match status" value="1"/>
</dbReference>
<organism evidence="7 8">
    <name type="scientific">Acidiphilium iwatense</name>
    <dbReference type="NCBI Taxonomy" id="768198"/>
    <lineage>
        <taxon>Bacteria</taxon>
        <taxon>Pseudomonadati</taxon>
        <taxon>Pseudomonadota</taxon>
        <taxon>Alphaproteobacteria</taxon>
        <taxon>Acetobacterales</taxon>
        <taxon>Acidocellaceae</taxon>
        <taxon>Acidiphilium</taxon>
    </lineage>
</organism>
<dbReference type="Pfam" id="PF03466">
    <property type="entry name" value="LysR_substrate"/>
    <property type="match status" value="1"/>
</dbReference>
<keyword evidence="8" id="KW-1185">Reference proteome</keyword>
<comment type="caution">
    <text evidence="7">The sequence shown here is derived from an EMBL/GenBank/DDBJ whole genome shotgun (WGS) entry which is preliminary data.</text>
</comment>
<keyword evidence="5" id="KW-0804">Transcription</keyword>